<dbReference type="OrthoDB" id="56883at2"/>
<protein>
    <submittedName>
        <fullName evidence="4">D-alanyl-D-alanine carboxypeptidase/D-alanyl-D-alanine-endopeptidase</fullName>
        <ecNumber evidence="4">3.4.16.4</ecNumber>
    </submittedName>
</protein>
<comment type="caution">
    <text evidence="4">The sequence shown here is derived from an EMBL/GenBank/DDBJ whole genome shotgun (WGS) entry which is preliminary data.</text>
</comment>
<evidence type="ECO:0000256" key="1">
    <source>
        <dbReference type="ARBA" id="ARBA00006096"/>
    </source>
</evidence>
<dbReference type="Pfam" id="PF02113">
    <property type="entry name" value="Peptidase_S13"/>
    <property type="match status" value="2"/>
</dbReference>
<dbReference type="NCBIfam" id="TIGR00666">
    <property type="entry name" value="PBP4"/>
    <property type="match status" value="1"/>
</dbReference>
<dbReference type="PANTHER" id="PTHR30023">
    <property type="entry name" value="D-ALANYL-D-ALANINE CARBOXYPEPTIDASE"/>
    <property type="match status" value="1"/>
</dbReference>
<keyword evidence="3" id="KW-0812">Transmembrane</keyword>
<evidence type="ECO:0000256" key="3">
    <source>
        <dbReference type="SAM" id="Phobius"/>
    </source>
</evidence>
<evidence type="ECO:0000313" key="5">
    <source>
        <dbReference type="Proteomes" id="UP000273807"/>
    </source>
</evidence>
<accession>A0A3N0CJZ7</accession>
<dbReference type="InterPro" id="IPR000667">
    <property type="entry name" value="Peptidase_S13"/>
</dbReference>
<keyword evidence="2 4" id="KW-0378">Hydrolase</keyword>
<dbReference type="GO" id="GO:0009002">
    <property type="term" value="F:serine-type D-Ala-D-Ala carboxypeptidase activity"/>
    <property type="evidence" value="ECO:0007669"/>
    <property type="project" value="UniProtKB-EC"/>
</dbReference>
<dbReference type="Proteomes" id="UP000273807">
    <property type="component" value="Unassembled WGS sequence"/>
</dbReference>
<dbReference type="GO" id="GO:0006508">
    <property type="term" value="P:proteolysis"/>
    <property type="evidence" value="ECO:0007669"/>
    <property type="project" value="InterPro"/>
</dbReference>
<evidence type="ECO:0000256" key="2">
    <source>
        <dbReference type="ARBA" id="ARBA00022801"/>
    </source>
</evidence>
<organism evidence="4 5">
    <name type="scientific">Arthrobacter oryzae</name>
    <dbReference type="NCBI Taxonomy" id="409290"/>
    <lineage>
        <taxon>Bacteria</taxon>
        <taxon>Bacillati</taxon>
        <taxon>Actinomycetota</taxon>
        <taxon>Actinomycetes</taxon>
        <taxon>Micrococcales</taxon>
        <taxon>Micrococcaceae</taxon>
        <taxon>Arthrobacter</taxon>
    </lineage>
</organism>
<dbReference type="EMBL" id="RBED01000002">
    <property type="protein sequence ID" value="RNL63591.1"/>
    <property type="molecule type" value="Genomic_DNA"/>
</dbReference>
<proteinExistence type="inferred from homology"/>
<sequence length="500" mass="49801">MKRRARRTGADPTSGLLRGYLPLVLPVLIIAALAFPAGIALAPALRGTDRTPDAVTAVPWQQLPTALASPGSATHGLAGRLSGDAPLPDAGPLTALLNGTLQADGGGSITGIVQDAATGQVVFDRAGDEARIPASNMKIFTAGAALRTLGPERRFGTSVAAGPTPGSVVLTGGGDVLLGAGESAPGAVLGRAGLATLARSTVRALQSDGVTGELTVLLDDSLFTGPPLSAAWSPDDVAAGEIAPLYPLALNSARFDPARLTGPRPQDPAMAAAESFAGRLAAEAAAAPDAGLSVAPGVVRSPGAGPNPDPGARVLAEVQSATVGQQVELLLRTSDNYLAEAIGRMTALAAGKPGSNDGAIAALLAQLADLGIPTDTLHAADVSGLALANRVSARQLAGMVRTMTSGEDARLRAALPGFPVAALTGTLGERFRGGNTAAGAGLVRAKTGTLNTVSALSGYVVDADGRLLVFAFIGNGLSPGADNRPVLDRSAAVLARCGCR</sequence>
<feature type="transmembrane region" description="Helical" evidence="3">
    <location>
        <begin position="20"/>
        <end position="42"/>
    </location>
</feature>
<dbReference type="SUPFAM" id="SSF56601">
    <property type="entry name" value="beta-lactamase/transpeptidase-like"/>
    <property type="match status" value="1"/>
</dbReference>
<dbReference type="AlphaFoldDB" id="A0A3N0CJZ7"/>
<comment type="similarity">
    <text evidence="1">Belongs to the peptidase S13 family.</text>
</comment>
<dbReference type="Gene3D" id="3.40.710.10">
    <property type="entry name" value="DD-peptidase/beta-lactamase superfamily"/>
    <property type="match status" value="2"/>
</dbReference>
<gene>
    <name evidence="4" type="primary">dacB</name>
    <name evidence="4" type="ORF">D7003_00615</name>
</gene>
<keyword evidence="4" id="KW-0645">Protease</keyword>
<keyword evidence="5" id="KW-1185">Reference proteome</keyword>
<dbReference type="RefSeq" id="WP_123253596.1">
    <property type="nucleotide sequence ID" value="NZ_RBED01000002.1"/>
</dbReference>
<dbReference type="InterPro" id="IPR012338">
    <property type="entry name" value="Beta-lactam/transpept-like"/>
</dbReference>
<name>A0A3N0CJZ7_9MICC</name>
<keyword evidence="3" id="KW-1133">Transmembrane helix</keyword>
<dbReference type="GO" id="GO:0000270">
    <property type="term" value="P:peptidoglycan metabolic process"/>
    <property type="evidence" value="ECO:0007669"/>
    <property type="project" value="TreeGrafter"/>
</dbReference>
<keyword evidence="4" id="KW-0121">Carboxypeptidase</keyword>
<reference evidence="4 5" key="1">
    <citation type="submission" date="2018-10" db="EMBL/GenBank/DDBJ databases">
        <title>Genome sequencing of Arthrobacter oryzae TNB02.</title>
        <authorList>
            <person name="Cho Y.-J."/>
            <person name="Cho A."/>
            <person name="Kim O.-S."/>
        </authorList>
    </citation>
    <scope>NUCLEOTIDE SEQUENCE [LARGE SCALE GENOMIC DNA]</scope>
    <source>
        <strain evidence="4 5">TNB02</strain>
    </source>
</reference>
<dbReference type="PANTHER" id="PTHR30023:SF0">
    <property type="entry name" value="PENICILLIN-SENSITIVE CARBOXYPEPTIDASE A"/>
    <property type="match status" value="1"/>
</dbReference>
<keyword evidence="3" id="KW-0472">Membrane</keyword>
<evidence type="ECO:0000313" key="4">
    <source>
        <dbReference type="EMBL" id="RNL63591.1"/>
    </source>
</evidence>
<dbReference type="PRINTS" id="PR00922">
    <property type="entry name" value="DADACBPTASE3"/>
</dbReference>
<dbReference type="EC" id="3.4.16.4" evidence="4"/>